<dbReference type="InterPro" id="IPR015590">
    <property type="entry name" value="Aldehyde_DH_dom"/>
</dbReference>
<dbReference type="EMBL" id="JAEKNR010000186">
    <property type="protein sequence ID" value="MBJ7600071.1"/>
    <property type="molecule type" value="Genomic_DNA"/>
</dbReference>
<dbReference type="CDD" id="cd07092">
    <property type="entry name" value="ALDH_ABALDH-YdcW"/>
    <property type="match status" value="1"/>
</dbReference>
<dbReference type="FunFam" id="3.40.605.10:FF:000007">
    <property type="entry name" value="NAD/NADP-dependent betaine aldehyde dehydrogenase"/>
    <property type="match status" value="1"/>
</dbReference>
<dbReference type="FunFam" id="3.40.605.10:FF:000026">
    <property type="entry name" value="Aldehyde dehydrogenase, putative"/>
    <property type="match status" value="1"/>
</dbReference>
<evidence type="ECO:0000256" key="7">
    <source>
        <dbReference type="ARBA" id="ARBA00070319"/>
    </source>
</evidence>
<reference evidence="11" key="1">
    <citation type="submission" date="2020-10" db="EMBL/GenBank/DDBJ databases">
        <title>Ca. Dormibacterota MAGs.</title>
        <authorList>
            <person name="Montgomery K."/>
        </authorList>
    </citation>
    <scope>NUCLEOTIDE SEQUENCE [LARGE SCALE GENOMIC DNA]</scope>
    <source>
        <strain evidence="11">SC8812_S17_10</strain>
    </source>
</reference>
<dbReference type="Proteomes" id="UP000612893">
    <property type="component" value="Unassembled WGS sequence"/>
</dbReference>
<dbReference type="InterPro" id="IPR029510">
    <property type="entry name" value="Ald_DH_CS_GLU"/>
</dbReference>
<accession>A0A934K1X6</accession>
<dbReference type="InterPro" id="IPR016161">
    <property type="entry name" value="Ald_DH/histidinol_DH"/>
</dbReference>
<dbReference type="GO" id="GO:0018485">
    <property type="term" value="F:salicylaldehyde dehydrogenase (NAD+) activity"/>
    <property type="evidence" value="ECO:0007669"/>
    <property type="project" value="UniProtKB-EC"/>
</dbReference>
<dbReference type="SUPFAM" id="SSF53720">
    <property type="entry name" value="ALDH-like"/>
    <property type="match status" value="1"/>
</dbReference>
<comment type="caution">
    <text evidence="11">The sequence shown here is derived from an EMBL/GenBank/DDBJ whole genome shotgun (WGS) entry which is preliminary data.</text>
</comment>
<dbReference type="InterPro" id="IPR016163">
    <property type="entry name" value="Ald_DH_C"/>
</dbReference>
<evidence type="ECO:0000256" key="1">
    <source>
        <dbReference type="ARBA" id="ARBA00009986"/>
    </source>
</evidence>
<keyword evidence="3 9" id="KW-0560">Oxidoreductase</keyword>
<evidence type="ECO:0000259" key="10">
    <source>
        <dbReference type="Pfam" id="PF00171"/>
    </source>
</evidence>
<dbReference type="FunFam" id="3.40.309.10:FF:000010">
    <property type="entry name" value="Gamma-aminobutyraldehyde dehydrogenase"/>
    <property type="match status" value="1"/>
</dbReference>
<evidence type="ECO:0000313" key="12">
    <source>
        <dbReference type="Proteomes" id="UP000612893"/>
    </source>
</evidence>
<dbReference type="InterPro" id="IPR015657">
    <property type="entry name" value="Aminobutyraldehyde_DH"/>
</dbReference>
<feature type="domain" description="Aldehyde dehydrogenase" evidence="10">
    <location>
        <begin position="16"/>
        <end position="476"/>
    </location>
</feature>
<feature type="active site" evidence="8">
    <location>
        <position position="253"/>
    </location>
</feature>
<evidence type="ECO:0000256" key="3">
    <source>
        <dbReference type="ARBA" id="ARBA00023002"/>
    </source>
</evidence>
<organism evidence="11 12">
    <name type="scientific">Candidatus Nephthysia bennettiae</name>
    <dbReference type="NCBI Taxonomy" id="3127016"/>
    <lineage>
        <taxon>Bacteria</taxon>
        <taxon>Bacillati</taxon>
        <taxon>Candidatus Dormiibacterota</taxon>
        <taxon>Candidatus Dormibacteria</taxon>
        <taxon>Candidatus Dormibacterales</taxon>
        <taxon>Candidatus Dormibacteraceae</taxon>
        <taxon>Candidatus Nephthysia</taxon>
    </lineage>
</organism>
<dbReference type="PANTHER" id="PTHR11699">
    <property type="entry name" value="ALDEHYDE DEHYDROGENASE-RELATED"/>
    <property type="match status" value="1"/>
</dbReference>
<keyword evidence="12" id="KW-1185">Reference proteome</keyword>
<proteinExistence type="inferred from homology"/>
<dbReference type="InterPro" id="IPR016162">
    <property type="entry name" value="Ald_DH_N"/>
</dbReference>
<evidence type="ECO:0000256" key="5">
    <source>
        <dbReference type="ARBA" id="ARBA00050596"/>
    </source>
</evidence>
<dbReference type="Pfam" id="PF00171">
    <property type="entry name" value="Aldedh"/>
    <property type="match status" value="1"/>
</dbReference>
<keyword evidence="2" id="KW-0058">Aromatic hydrocarbons catabolism</keyword>
<dbReference type="PROSITE" id="PS00070">
    <property type="entry name" value="ALDEHYDE_DEHYDR_CYS"/>
    <property type="match status" value="1"/>
</dbReference>
<evidence type="ECO:0000256" key="6">
    <source>
        <dbReference type="ARBA" id="ARBA00066992"/>
    </source>
</evidence>
<protein>
    <recommendedName>
        <fullName evidence="7">Salicylaldehyde dehydrogenase</fullName>
        <ecNumber evidence="6">1.2.1.65</ecNumber>
    </recommendedName>
</protein>
<sequence>MATVMKRQELFIGGKWVAGGGDEVESIRNPATGKVIAMVPRGTAEDVERAVASARKAYDETWIDTTPGERSKMLLDLADAVEENGEELARIESENVGKPLASTLSEEIPFIVDNLRFFAAGARLLDGKAAGEYMRGFTSFIRREPVGVVASIAPWNYPLMMAAWKIGPALAAGNTVILKPSEWTPLTALRLAELAQDIFPAGVFNVITGDGEPVGAGLVRHPGVAMVSITGDVGTGKAVAAAASATLKRVHLELGGKAPVVIFDDADLEQVVEGVKVAGFFNAGQDCTAATRLIAGPRIHENLLADLVSAVESMNVGDPLNEETEMGPLVAEEQAQRVAGFVERAREGGASVLTGGARLEQPGAWYAPTVIAPEGPDAEIVKREVFGPVVTVQRASDEEEALAMANSVEYGLASSVWTRDVGRAMRAARRLQFGTVWINAHIPLVSEMPHGGFKQSGYGKEMSMYSIDEYTQVKHVMANIAE</sequence>
<evidence type="ECO:0000313" key="11">
    <source>
        <dbReference type="EMBL" id="MBJ7600071.1"/>
    </source>
</evidence>
<comment type="similarity">
    <text evidence="1 9">Belongs to the aldehyde dehydrogenase family.</text>
</comment>
<dbReference type="EC" id="1.2.1.65" evidence="6"/>
<dbReference type="Gene3D" id="3.40.605.10">
    <property type="entry name" value="Aldehyde Dehydrogenase, Chain A, domain 1"/>
    <property type="match status" value="1"/>
</dbReference>
<dbReference type="Gene3D" id="3.40.309.10">
    <property type="entry name" value="Aldehyde Dehydrogenase, Chain A, domain 2"/>
    <property type="match status" value="1"/>
</dbReference>
<name>A0A934K1X6_9BACT</name>
<comment type="pathway">
    <text evidence="4">Aromatic compound metabolism; naphthalene degradation.</text>
</comment>
<evidence type="ECO:0000256" key="8">
    <source>
        <dbReference type="PROSITE-ProRule" id="PRU10007"/>
    </source>
</evidence>
<dbReference type="InterPro" id="IPR016160">
    <property type="entry name" value="Ald_DH_CS_CYS"/>
</dbReference>
<dbReference type="RefSeq" id="WP_338203757.1">
    <property type="nucleotide sequence ID" value="NZ_JAEKNR010000186.1"/>
</dbReference>
<dbReference type="NCBIfam" id="NF010000">
    <property type="entry name" value="PRK13473.1"/>
    <property type="match status" value="1"/>
</dbReference>
<dbReference type="PROSITE" id="PS00687">
    <property type="entry name" value="ALDEHYDE_DEHYDR_GLU"/>
    <property type="match status" value="1"/>
</dbReference>
<evidence type="ECO:0000256" key="4">
    <source>
        <dbReference type="ARBA" id="ARBA00035632"/>
    </source>
</evidence>
<gene>
    <name evidence="11" type="ORF">JF922_18590</name>
</gene>
<comment type="catalytic activity">
    <reaction evidence="5">
        <text>salicylaldehyde + NAD(+) + H2O = salicylate + NADH + 2 H(+)</text>
        <dbReference type="Rhea" id="RHEA:18537"/>
        <dbReference type="ChEBI" id="CHEBI:15377"/>
        <dbReference type="ChEBI" id="CHEBI:15378"/>
        <dbReference type="ChEBI" id="CHEBI:16008"/>
        <dbReference type="ChEBI" id="CHEBI:30762"/>
        <dbReference type="ChEBI" id="CHEBI:57540"/>
        <dbReference type="ChEBI" id="CHEBI:57945"/>
        <dbReference type="EC" id="1.2.1.65"/>
    </reaction>
</comment>
<evidence type="ECO:0000256" key="9">
    <source>
        <dbReference type="RuleBase" id="RU003345"/>
    </source>
</evidence>
<evidence type="ECO:0000256" key="2">
    <source>
        <dbReference type="ARBA" id="ARBA00022797"/>
    </source>
</evidence>
<dbReference type="AlphaFoldDB" id="A0A934K1X6"/>